<dbReference type="Gene3D" id="1.10.357.10">
    <property type="entry name" value="Tetracycline Repressor, domain 2"/>
    <property type="match status" value="1"/>
</dbReference>
<dbReference type="GO" id="GO:0003700">
    <property type="term" value="F:DNA-binding transcription factor activity"/>
    <property type="evidence" value="ECO:0007669"/>
    <property type="project" value="TreeGrafter"/>
</dbReference>
<dbReference type="InterPro" id="IPR041484">
    <property type="entry name" value="TetR_C_25"/>
</dbReference>
<dbReference type="PANTHER" id="PTHR30055">
    <property type="entry name" value="HTH-TYPE TRANSCRIPTIONAL REGULATOR RUTR"/>
    <property type="match status" value="1"/>
</dbReference>
<evidence type="ECO:0000313" key="4">
    <source>
        <dbReference type="EMBL" id="OXR41335.1"/>
    </source>
</evidence>
<sequence>MFKGAAVPEGSASDLSTPARIRDAAIVVFGEEGFGVGVRAIAKAAGVSPGLVNHHFGSKDGLREACDEHVRAVIRAAKTEYVQQPSPNSTLKALADIEEFAPYTAYLMRSFQAGGTLMTSLFDQMRADVESYLEVGIAAGTLRRPRDVSATANYLAVQNGGGFFFFLQLYAARHEGKLDFRQALREYADQMMLPAVEANTHGLFADSSVLDSLLAEM</sequence>
<dbReference type="PRINTS" id="PR00455">
    <property type="entry name" value="HTHTETR"/>
</dbReference>
<dbReference type="SUPFAM" id="SSF46689">
    <property type="entry name" value="Homeodomain-like"/>
    <property type="match status" value="1"/>
</dbReference>
<dbReference type="InterPro" id="IPR001647">
    <property type="entry name" value="HTH_TetR"/>
</dbReference>
<evidence type="ECO:0000256" key="1">
    <source>
        <dbReference type="ARBA" id="ARBA00023125"/>
    </source>
</evidence>
<evidence type="ECO:0000313" key="5">
    <source>
        <dbReference type="Proteomes" id="UP000215506"/>
    </source>
</evidence>
<dbReference type="PANTHER" id="PTHR30055:SF146">
    <property type="entry name" value="HTH-TYPE TRANSCRIPTIONAL DUAL REGULATOR CECR"/>
    <property type="match status" value="1"/>
</dbReference>
<dbReference type="InterPro" id="IPR009057">
    <property type="entry name" value="Homeodomain-like_sf"/>
</dbReference>
<proteinExistence type="predicted"/>
<dbReference type="Proteomes" id="UP000215506">
    <property type="component" value="Unassembled WGS sequence"/>
</dbReference>
<accession>A0A231GXP2</accession>
<dbReference type="GO" id="GO:0000976">
    <property type="term" value="F:transcription cis-regulatory region binding"/>
    <property type="evidence" value="ECO:0007669"/>
    <property type="project" value="TreeGrafter"/>
</dbReference>
<gene>
    <name evidence="4" type="primary">betI_26</name>
    <name evidence="4" type="ORF">B7C42_06478</name>
</gene>
<dbReference type="InterPro" id="IPR050109">
    <property type="entry name" value="HTH-type_TetR-like_transc_reg"/>
</dbReference>
<feature type="DNA-binding region" description="H-T-H motif" evidence="2">
    <location>
        <begin position="37"/>
        <end position="56"/>
    </location>
</feature>
<organism evidence="4 5">
    <name type="scientific">Nocardia cerradoensis</name>
    <dbReference type="NCBI Taxonomy" id="85688"/>
    <lineage>
        <taxon>Bacteria</taxon>
        <taxon>Bacillati</taxon>
        <taxon>Actinomycetota</taxon>
        <taxon>Actinomycetes</taxon>
        <taxon>Mycobacteriales</taxon>
        <taxon>Nocardiaceae</taxon>
        <taxon>Nocardia</taxon>
    </lineage>
</organism>
<dbReference type="Pfam" id="PF17933">
    <property type="entry name" value="TetR_C_25"/>
    <property type="match status" value="1"/>
</dbReference>
<dbReference type="PROSITE" id="PS50977">
    <property type="entry name" value="HTH_TETR_2"/>
    <property type="match status" value="1"/>
</dbReference>
<comment type="caution">
    <text evidence="4">The sequence shown here is derived from an EMBL/GenBank/DDBJ whole genome shotgun (WGS) entry which is preliminary data.</text>
</comment>
<name>A0A231GXP2_9NOCA</name>
<protein>
    <submittedName>
        <fullName evidence="4">HTH-type transcriptional regulator BetI</fullName>
    </submittedName>
</protein>
<dbReference type="RefSeq" id="WP_039780498.1">
    <property type="nucleotide sequence ID" value="NZ_JAAXOR010000004.1"/>
</dbReference>
<evidence type="ECO:0000256" key="2">
    <source>
        <dbReference type="PROSITE-ProRule" id="PRU00335"/>
    </source>
</evidence>
<dbReference type="Pfam" id="PF00440">
    <property type="entry name" value="TetR_N"/>
    <property type="match status" value="1"/>
</dbReference>
<dbReference type="EMBL" id="NGAF01000020">
    <property type="protein sequence ID" value="OXR41335.1"/>
    <property type="molecule type" value="Genomic_DNA"/>
</dbReference>
<evidence type="ECO:0000259" key="3">
    <source>
        <dbReference type="PROSITE" id="PS50977"/>
    </source>
</evidence>
<feature type="domain" description="HTH tetR-type" evidence="3">
    <location>
        <begin position="15"/>
        <end position="74"/>
    </location>
</feature>
<keyword evidence="5" id="KW-1185">Reference proteome</keyword>
<keyword evidence="1 2" id="KW-0238">DNA-binding</keyword>
<reference evidence="4 5" key="1">
    <citation type="submission" date="2017-07" db="EMBL/GenBank/DDBJ databases">
        <title>First draft Genome Sequence of Nocardia cerradoensis isolated from human infection.</title>
        <authorList>
            <person name="Carrasco G."/>
        </authorList>
    </citation>
    <scope>NUCLEOTIDE SEQUENCE [LARGE SCALE GENOMIC DNA]</scope>
    <source>
        <strain evidence="4 5">CNM20130759</strain>
    </source>
</reference>
<dbReference type="AlphaFoldDB" id="A0A231GXP2"/>